<feature type="transmembrane region" description="Helical" evidence="1">
    <location>
        <begin position="267"/>
        <end position="287"/>
    </location>
</feature>
<feature type="transmembrane region" description="Helical" evidence="1">
    <location>
        <begin position="299"/>
        <end position="321"/>
    </location>
</feature>
<protein>
    <submittedName>
        <fullName evidence="2">Uncharacterized protein</fullName>
    </submittedName>
</protein>
<feature type="transmembrane region" description="Helical" evidence="1">
    <location>
        <begin position="77"/>
        <end position="94"/>
    </location>
</feature>
<name>A0ABV5EVZ0_9MICO</name>
<feature type="transmembrane region" description="Helical" evidence="1">
    <location>
        <begin position="171"/>
        <end position="192"/>
    </location>
</feature>
<accession>A0ABV5EVZ0</accession>
<feature type="transmembrane region" description="Helical" evidence="1">
    <location>
        <begin position="341"/>
        <end position="360"/>
    </location>
</feature>
<feature type="transmembrane region" description="Helical" evidence="1">
    <location>
        <begin position="212"/>
        <end position="234"/>
    </location>
</feature>
<keyword evidence="1" id="KW-0472">Membrane</keyword>
<evidence type="ECO:0000313" key="3">
    <source>
        <dbReference type="Proteomes" id="UP001589643"/>
    </source>
</evidence>
<keyword evidence="3" id="KW-1185">Reference proteome</keyword>
<keyword evidence="1" id="KW-0812">Transmembrane</keyword>
<evidence type="ECO:0000256" key="1">
    <source>
        <dbReference type="SAM" id="Phobius"/>
    </source>
</evidence>
<reference evidence="2 3" key="1">
    <citation type="submission" date="2024-08" db="EMBL/GenBank/DDBJ databases">
        <title>Heavy metals resistant antinobacteria isolated from wastewater.</title>
        <authorList>
            <person name="Roman Ponce B."/>
            <person name="Blanco Mercado M.A."/>
            <person name="Avila Aldana I.N."/>
            <person name="Morales Arrieta S."/>
        </authorList>
    </citation>
    <scope>NUCLEOTIDE SEQUENCE [LARGE SCALE GENOMIC DNA]</scope>
    <source>
        <strain evidence="3">sma-1</strain>
    </source>
</reference>
<evidence type="ECO:0000313" key="2">
    <source>
        <dbReference type="EMBL" id="MFB8894118.1"/>
    </source>
</evidence>
<proteinExistence type="predicted"/>
<comment type="caution">
    <text evidence="2">The sequence shown here is derived from an EMBL/GenBank/DDBJ whole genome shotgun (WGS) entry which is preliminary data.</text>
</comment>
<keyword evidence="1" id="KW-1133">Transmembrane helix</keyword>
<dbReference type="EMBL" id="JBHLHV010000003">
    <property type="protein sequence ID" value="MFB8894118.1"/>
    <property type="molecule type" value="Genomic_DNA"/>
</dbReference>
<dbReference type="RefSeq" id="WP_378720006.1">
    <property type="nucleotide sequence ID" value="NZ_JBHLHV010000003.1"/>
</dbReference>
<organism evidence="2 3">
    <name type="scientific">Microbacterium plantarum</name>
    <dbReference type="NCBI Taxonomy" id="1816425"/>
    <lineage>
        <taxon>Bacteria</taxon>
        <taxon>Bacillati</taxon>
        <taxon>Actinomycetota</taxon>
        <taxon>Actinomycetes</taxon>
        <taxon>Micrococcales</taxon>
        <taxon>Microbacteriaceae</taxon>
        <taxon>Microbacterium</taxon>
    </lineage>
</organism>
<gene>
    <name evidence="2" type="ORF">AB7P39_14810</name>
</gene>
<sequence>MNLDLVLRVVSRTMPAASRARHLEQWRADVAGAHEAGVRRGDVVRGAIAVALTADRDSPVLTGEPRGAASRRLSRRGVTLLAAIGATSAALWLTGDLNSPAVPIPTAIEIALAVGRSALSVLLFGGVLLAIALFIGAAALSRSAVVRVAFAVTALGIPVLAFAAVRPVAAGVSAAGVGLTVGGAAIGLAGAWRSMPLVLQDRSASLTRRRPVAIAGLVSITVLLVLGVLDLLVWNPLAKVPGYELSAIYAEMVAADGFDPALAAQSVAVWGGVWLVAAVGVTVVALTRRGAWLTPRRLGILYLSIIGAALFLRLFAGFSIGMSIADTFGTSGGDVSALSQVFHLIGPLSFAAALLLFGWAPTGRRTVGVPVAAS</sequence>
<dbReference type="Proteomes" id="UP001589643">
    <property type="component" value="Unassembled WGS sequence"/>
</dbReference>
<feature type="transmembrane region" description="Helical" evidence="1">
    <location>
        <begin position="144"/>
        <end position="165"/>
    </location>
</feature>
<feature type="transmembrane region" description="Helical" evidence="1">
    <location>
        <begin position="114"/>
        <end position="137"/>
    </location>
</feature>